<gene>
    <name evidence="2" type="ORF">GFSPODELE1_LOCUS1465</name>
</gene>
<evidence type="ECO:0000256" key="1">
    <source>
        <dbReference type="SAM" id="MobiDB-lite"/>
    </source>
</evidence>
<sequence length="433" mass="50134">MFSLRRATRAYAGLARARGNATLQNSSQNVEITTPPPPPASTSAKSESVQTEPSDTAKQSPANPSSTKENVEESTNTKKRGRVWPTKRPSITLDRPRQYSRPIGVGALPVYDEALTYIKRDSKLRKEELEEYKSLLQRAESAPDWNPADIERLRDKIRILEIQSEVNLPSVRWKARNGLADLNQTVYRHLIEQRWREEGALDLLMERIYQMNVVPDMLPEMHPSFDLRVNFPEPPPQSTVLRNRTKRKYQKIEPGVFLLPEQTRKPPMMYTTVFHTEPRLYTMLMVDLDVPDLENQTYQTYLHWLQPNVSLSTFSQSPIPLTTTHTKYIPPHPQKGTHYHRYVLLFVPQAHATERMQIPVPTDEERLGFNYREFAEQYGLDAGRGGGAFMWREVWDETVSKIYQDVLKTEEPVFGRMPKPDPYAEVKQAKKYI</sequence>
<dbReference type="CDD" id="cd00866">
    <property type="entry name" value="PEBP_euk"/>
    <property type="match status" value="1"/>
</dbReference>
<dbReference type="InterPro" id="IPR036610">
    <property type="entry name" value="PEBP-like_sf"/>
</dbReference>
<dbReference type="Gene3D" id="1.20.58.1180">
    <property type="match status" value="1"/>
</dbReference>
<evidence type="ECO:0000313" key="3">
    <source>
        <dbReference type="Proteomes" id="UP001497453"/>
    </source>
</evidence>
<evidence type="ECO:0000313" key="2">
    <source>
        <dbReference type="EMBL" id="CAL1697069.1"/>
    </source>
</evidence>
<dbReference type="Proteomes" id="UP001497453">
    <property type="component" value="Chromosome 1"/>
</dbReference>
<organism evidence="2 3">
    <name type="scientific">Somion occarium</name>
    <dbReference type="NCBI Taxonomy" id="3059160"/>
    <lineage>
        <taxon>Eukaryota</taxon>
        <taxon>Fungi</taxon>
        <taxon>Dikarya</taxon>
        <taxon>Basidiomycota</taxon>
        <taxon>Agaricomycotina</taxon>
        <taxon>Agaricomycetes</taxon>
        <taxon>Polyporales</taxon>
        <taxon>Cerrenaceae</taxon>
        <taxon>Somion</taxon>
    </lineage>
</organism>
<dbReference type="PANTHER" id="PTHR11362">
    <property type="entry name" value="PHOSPHATIDYLETHANOLAMINE-BINDING PROTEIN"/>
    <property type="match status" value="1"/>
</dbReference>
<dbReference type="Pfam" id="PF01161">
    <property type="entry name" value="PBP"/>
    <property type="match status" value="1"/>
</dbReference>
<dbReference type="EMBL" id="OZ037944">
    <property type="protein sequence ID" value="CAL1697069.1"/>
    <property type="molecule type" value="Genomic_DNA"/>
</dbReference>
<protein>
    <recommendedName>
        <fullName evidence="4">PEBP-like protein</fullName>
    </recommendedName>
</protein>
<feature type="region of interest" description="Disordered" evidence="1">
    <location>
        <begin position="19"/>
        <end position="94"/>
    </location>
</feature>
<dbReference type="Gene3D" id="3.90.280.10">
    <property type="entry name" value="PEBP-like"/>
    <property type="match status" value="1"/>
</dbReference>
<feature type="compositionally biased region" description="Polar residues" evidence="1">
    <location>
        <begin position="21"/>
        <end position="32"/>
    </location>
</feature>
<accession>A0ABP1CQM6</accession>
<dbReference type="SUPFAM" id="SSF49777">
    <property type="entry name" value="PEBP-like"/>
    <property type="match status" value="1"/>
</dbReference>
<keyword evidence="3" id="KW-1185">Reference proteome</keyword>
<dbReference type="InterPro" id="IPR035810">
    <property type="entry name" value="PEBP_euk"/>
</dbReference>
<name>A0ABP1CQM6_9APHY</name>
<dbReference type="InterPro" id="IPR008914">
    <property type="entry name" value="PEBP"/>
</dbReference>
<proteinExistence type="predicted"/>
<evidence type="ECO:0008006" key="4">
    <source>
        <dbReference type="Google" id="ProtNLM"/>
    </source>
</evidence>
<reference evidence="3" key="1">
    <citation type="submission" date="2024-04" db="EMBL/GenBank/DDBJ databases">
        <authorList>
            <person name="Shaw F."/>
            <person name="Minotto A."/>
        </authorList>
    </citation>
    <scope>NUCLEOTIDE SEQUENCE [LARGE SCALE GENOMIC DNA]</scope>
</reference>
<dbReference type="PANTHER" id="PTHR11362:SF82">
    <property type="entry name" value="PHOSPHATIDYLETHANOLAMINE-BINDING PROTEIN 4"/>
    <property type="match status" value="1"/>
</dbReference>
<feature type="compositionally biased region" description="Polar residues" evidence="1">
    <location>
        <begin position="45"/>
        <end position="68"/>
    </location>
</feature>